<reference evidence="1 2" key="1">
    <citation type="submission" date="2020-08" db="EMBL/GenBank/DDBJ databases">
        <title>Genomic Encyclopedia of Type Strains, Phase IV (KMG-IV): sequencing the most valuable type-strain genomes for metagenomic binning, comparative biology and taxonomic classification.</title>
        <authorList>
            <person name="Goeker M."/>
        </authorList>
    </citation>
    <scope>NUCLEOTIDE SEQUENCE [LARGE SCALE GENOMIC DNA]</scope>
    <source>
        <strain evidence="1 2">DSM 29853</strain>
    </source>
</reference>
<keyword evidence="2" id="KW-1185">Reference proteome</keyword>
<protein>
    <recommendedName>
        <fullName evidence="3">DUF1178 family protein</fullName>
    </recommendedName>
</protein>
<dbReference type="EMBL" id="JACIEZ010000004">
    <property type="protein sequence ID" value="MBB4065185.1"/>
    <property type="molecule type" value="Genomic_DNA"/>
</dbReference>
<dbReference type="Pfam" id="PF06676">
    <property type="entry name" value="DUF1178"/>
    <property type="match status" value="1"/>
</dbReference>
<name>A0A7W6NL94_9HYPH</name>
<evidence type="ECO:0000313" key="2">
    <source>
        <dbReference type="Proteomes" id="UP000528286"/>
    </source>
</evidence>
<comment type="caution">
    <text evidence="1">The sequence shown here is derived from an EMBL/GenBank/DDBJ whole genome shotgun (WGS) entry which is preliminary data.</text>
</comment>
<proteinExistence type="predicted"/>
<accession>A0A7W6NL94</accession>
<dbReference type="InterPro" id="IPR009562">
    <property type="entry name" value="DUF1178"/>
</dbReference>
<evidence type="ECO:0000313" key="1">
    <source>
        <dbReference type="EMBL" id="MBB4065185.1"/>
    </source>
</evidence>
<sequence>MIRYALSCDNAHQFEGWFSSSEDYDRQKGLGLVSCPVCQSQRVEKTLMAPSVATARKKEESRAFVMEAAQREAIARLKQVVAEIRANADDVGERFAEEARKIHYGEVEARGIIGQASQEDALALIEEGIEIAPLPVLPDDAN</sequence>
<dbReference type="RefSeq" id="WP_183366489.1">
    <property type="nucleotide sequence ID" value="NZ_JACIEZ010000004.1"/>
</dbReference>
<organism evidence="1 2">
    <name type="scientific">Gellertiella hungarica</name>
    <dbReference type="NCBI Taxonomy" id="1572859"/>
    <lineage>
        <taxon>Bacteria</taxon>
        <taxon>Pseudomonadati</taxon>
        <taxon>Pseudomonadota</taxon>
        <taxon>Alphaproteobacteria</taxon>
        <taxon>Hyphomicrobiales</taxon>
        <taxon>Rhizobiaceae</taxon>
        <taxon>Gellertiella</taxon>
    </lineage>
</organism>
<dbReference type="Proteomes" id="UP000528286">
    <property type="component" value="Unassembled WGS sequence"/>
</dbReference>
<evidence type="ECO:0008006" key="3">
    <source>
        <dbReference type="Google" id="ProtNLM"/>
    </source>
</evidence>
<dbReference type="PIRSF" id="PIRSF032131">
    <property type="entry name" value="UCP032131"/>
    <property type="match status" value="1"/>
</dbReference>
<dbReference type="AlphaFoldDB" id="A0A7W6NL94"/>
<gene>
    <name evidence="1" type="ORF">GGR23_002386</name>
</gene>